<dbReference type="InterPro" id="IPR018392">
    <property type="entry name" value="LysM"/>
</dbReference>
<reference evidence="7 8" key="1">
    <citation type="journal article" date="2020" name="G3 (Bethesda)">
        <title>Genetic Underpinnings of Host Manipulation by Ophiocordyceps as Revealed by Comparative Transcriptomics.</title>
        <authorList>
            <person name="Will I."/>
            <person name="Das B."/>
            <person name="Trinh T."/>
            <person name="Brachmann A."/>
            <person name="Ohm R.A."/>
            <person name="de Bekker C."/>
        </authorList>
    </citation>
    <scope>NUCLEOTIDE SEQUENCE [LARGE SCALE GENOMIC DNA]</scope>
    <source>
        <strain evidence="7 8">EC05</strain>
    </source>
</reference>
<dbReference type="InterPro" id="IPR052210">
    <property type="entry name" value="LysM1-like"/>
</dbReference>
<dbReference type="Pfam" id="PF01476">
    <property type="entry name" value="LysM"/>
    <property type="match status" value="2"/>
</dbReference>
<keyword evidence="8" id="KW-1185">Reference proteome</keyword>
<dbReference type="SUPFAM" id="SSF54106">
    <property type="entry name" value="LysM domain"/>
    <property type="match status" value="2"/>
</dbReference>
<keyword evidence="5" id="KW-0732">Signal</keyword>
<feature type="domain" description="LysM" evidence="6">
    <location>
        <begin position="95"/>
        <end position="156"/>
    </location>
</feature>
<protein>
    <submittedName>
        <fullName evidence="7">LysM domain-containing protein</fullName>
    </submittedName>
</protein>
<evidence type="ECO:0000256" key="2">
    <source>
        <dbReference type="ARBA" id="ARBA00023026"/>
    </source>
</evidence>
<dbReference type="GO" id="GO:0008061">
    <property type="term" value="F:chitin binding"/>
    <property type="evidence" value="ECO:0007669"/>
    <property type="project" value="UniProtKB-KW"/>
</dbReference>
<evidence type="ECO:0000259" key="6">
    <source>
        <dbReference type="PROSITE" id="PS51782"/>
    </source>
</evidence>
<evidence type="ECO:0000256" key="1">
    <source>
        <dbReference type="ARBA" id="ARBA00022669"/>
    </source>
</evidence>
<dbReference type="Gene3D" id="3.10.350.10">
    <property type="entry name" value="LysM domain"/>
    <property type="match status" value="2"/>
</dbReference>
<feature type="chain" id="PRO_5034723620" evidence="5">
    <location>
        <begin position="22"/>
        <end position="302"/>
    </location>
</feature>
<feature type="domain" description="LysM" evidence="6">
    <location>
        <begin position="32"/>
        <end position="77"/>
    </location>
</feature>
<dbReference type="PANTHER" id="PTHR34997">
    <property type="entry name" value="AM15"/>
    <property type="match status" value="1"/>
</dbReference>
<name>A0A8H4Q5V5_9HYPO</name>
<evidence type="ECO:0000313" key="7">
    <source>
        <dbReference type="EMBL" id="KAF4587215.1"/>
    </source>
</evidence>
<keyword evidence="2" id="KW-0843">Virulence</keyword>
<dbReference type="AlphaFoldDB" id="A0A8H4Q5V5"/>
<evidence type="ECO:0000256" key="3">
    <source>
        <dbReference type="ARBA" id="ARBA00044955"/>
    </source>
</evidence>
<dbReference type="PROSITE" id="PS51782">
    <property type="entry name" value="LYSM"/>
    <property type="match status" value="2"/>
</dbReference>
<organism evidence="7 8">
    <name type="scientific">Ophiocordyceps camponoti-floridani</name>
    <dbReference type="NCBI Taxonomy" id="2030778"/>
    <lineage>
        <taxon>Eukaryota</taxon>
        <taxon>Fungi</taxon>
        <taxon>Dikarya</taxon>
        <taxon>Ascomycota</taxon>
        <taxon>Pezizomycotina</taxon>
        <taxon>Sordariomycetes</taxon>
        <taxon>Hypocreomycetidae</taxon>
        <taxon>Hypocreales</taxon>
        <taxon>Ophiocordycipitaceae</taxon>
        <taxon>Ophiocordyceps</taxon>
    </lineage>
</organism>
<dbReference type="OrthoDB" id="4927717at2759"/>
<keyword evidence="1" id="KW-0147">Chitin-binding</keyword>
<dbReference type="PANTHER" id="PTHR34997:SF1">
    <property type="entry name" value="PEPTIDOGLYCAN-BINDING LYSIN DOMAIN"/>
    <property type="match status" value="1"/>
</dbReference>
<dbReference type="InterPro" id="IPR036779">
    <property type="entry name" value="LysM_dom_sf"/>
</dbReference>
<feature type="signal peptide" evidence="5">
    <location>
        <begin position="1"/>
        <end position="21"/>
    </location>
</feature>
<comment type="similarity">
    <text evidence="3">Belongs to the secreted LysM effector family.</text>
</comment>
<gene>
    <name evidence="7" type="ORF">GQ602_003908</name>
</gene>
<sequence>MASPLRRLLLLLGGYSVFAAAVPPMPTTETLCYYVVEGGDDCNLIATSHDLTVREFLEMNSELGSNCSISINDSVIVPCFKPKKPTPETDRPCTSIYLVTEGDTCHSIAISQGVSPRNLIAWNLIDDDCNLRGYLKFSTSRNTSTPNINISQELKSRLRLICSRYVGNYTKSEPIPDSVLLPSDSQMEKMIMEAAKVKSEGLQVYGGNTVEAVASASGPKNIVLNQLFKLMISDSVDIRSSSCDTGSCSLQVSSSATADIEAPAAVGSKLELPQSDGPATASDKAEKAYESQNEGLLEEGSC</sequence>
<feature type="region of interest" description="Disordered" evidence="4">
    <location>
        <begin position="266"/>
        <end position="302"/>
    </location>
</feature>
<proteinExistence type="inferred from homology"/>
<dbReference type="CDD" id="cd00118">
    <property type="entry name" value="LysM"/>
    <property type="match status" value="1"/>
</dbReference>
<accession>A0A8H4Q5V5</accession>
<evidence type="ECO:0000256" key="4">
    <source>
        <dbReference type="SAM" id="MobiDB-lite"/>
    </source>
</evidence>
<evidence type="ECO:0000256" key="5">
    <source>
        <dbReference type="SAM" id="SignalP"/>
    </source>
</evidence>
<dbReference type="EMBL" id="JAACLJ010000004">
    <property type="protein sequence ID" value="KAF4587215.1"/>
    <property type="molecule type" value="Genomic_DNA"/>
</dbReference>
<dbReference type="SMART" id="SM00257">
    <property type="entry name" value="LysM"/>
    <property type="match status" value="2"/>
</dbReference>
<comment type="caution">
    <text evidence="7">The sequence shown here is derived from an EMBL/GenBank/DDBJ whole genome shotgun (WGS) entry which is preliminary data.</text>
</comment>
<evidence type="ECO:0000313" key="8">
    <source>
        <dbReference type="Proteomes" id="UP000562929"/>
    </source>
</evidence>
<dbReference type="Proteomes" id="UP000562929">
    <property type="component" value="Unassembled WGS sequence"/>
</dbReference>